<keyword evidence="1" id="KW-1133">Transmembrane helix</keyword>
<organism evidence="2 3">
    <name type="scientific">Trichostrongylus colubriformis</name>
    <name type="common">Black scour worm</name>
    <dbReference type="NCBI Taxonomy" id="6319"/>
    <lineage>
        <taxon>Eukaryota</taxon>
        <taxon>Metazoa</taxon>
        <taxon>Ecdysozoa</taxon>
        <taxon>Nematoda</taxon>
        <taxon>Chromadorea</taxon>
        <taxon>Rhabditida</taxon>
        <taxon>Rhabditina</taxon>
        <taxon>Rhabditomorpha</taxon>
        <taxon>Strongyloidea</taxon>
        <taxon>Trichostrongylidae</taxon>
        <taxon>Trichostrongylus</taxon>
    </lineage>
</organism>
<dbReference type="EMBL" id="WIXE01011060">
    <property type="protein sequence ID" value="KAK5977076.1"/>
    <property type="molecule type" value="Genomic_DNA"/>
</dbReference>
<accession>A0AAN8FCC1</accession>
<feature type="transmembrane region" description="Helical" evidence="1">
    <location>
        <begin position="39"/>
        <end position="69"/>
    </location>
</feature>
<dbReference type="AlphaFoldDB" id="A0AAN8FCC1"/>
<evidence type="ECO:0000313" key="2">
    <source>
        <dbReference type="EMBL" id="KAK5977076.1"/>
    </source>
</evidence>
<proteinExistence type="predicted"/>
<dbReference type="Proteomes" id="UP001331761">
    <property type="component" value="Unassembled WGS sequence"/>
</dbReference>
<comment type="caution">
    <text evidence="2">The sequence shown here is derived from an EMBL/GenBank/DDBJ whole genome shotgun (WGS) entry which is preliminary data.</text>
</comment>
<name>A0AAN8FCC1_TRICO</name>
<keyword evidence="1" id="KW-0472">Membrane</keyword>
<evidence type="ECO:0000313" key="3">
    <source>
        <dbReference type="Proteomes" id="UP001331761"/>
    </source>
</evidence>
<reference evidence="2 3" key="1">
    <citation type="submission" date="2019-10" db="EMBL/GenBank/DDBJ databases">
        <title>Assembly and Annotation for the nematode Trichostrongylus colubriformis.</title>
        <authorList>
            <person name="Martin J."/>
        </authorList>
    </citation>
    <scope>NUCLEOTIDE SEQUENCE [LARGE SCALE GENOMIC DNA]</scope>
    <source>
        <strain evidence="2">G859</strain>
        <tissue evidence="2">Whole worm</tissue>
    </source>
</reference>
<keyword evidence="3" id="KW-1185">Reference proteome</keyword>
<sequence length="124" mass="13984">MLFLLIRGLFNFCVKDPDSGKRGLLSRFGGEIMGATGYVAMLTTALLFIMSSFAFLTAFAAMVVCVGFFEDRDLRVFRVTDELFMPENTLKIRVSEIFYKCKNNYSFFDAVDGPKLLADNTVED</sequence>
<gene>
    <name evidence="2" type="ORF">GCK32_009444</name>
</gene>
<evidence type="ECO:0000256" key="1">
    <source>
        <dbReference type="SAM" id="Phobius"/>
    </source>
</evidence>
<protein>
    <submittedName>
        <fullName evidence="2">Uncharacterized protein</fullName>
    </submittedName>
</protein>
<feature type="non-terminal residue" evidence="2">
    <location>
        <position position="124"/>
    </location>
</feature>
<keyword evidence="1" id="KW-0812">Transmembrane</keyword>